<evidence type="ECO:0000313" key="3">
    <source>
        <dbReference type="Proteomes" id="UP001155182"/>
    </source>
</evidence>
<reference evidence="2" key="1">
    <citation type="submission" date="2022-06" db="EMBL/GenBank/DDBJ databases">
        <title>Solitalea sp. MAHUQ-68 isolated from rhizospheric soil.</title>
        <authorList>
            <person name="Huq M.A."/>
        </authorList>
    </citation>
    <scope>NUCLEOTIDE SEQUENCE</scope>
    <source>
        <strain evidence="2">MAHUQ-68</strain>
    </source>
</reference>
<proteinExistence type="predicted"/>
<comment type="caution">
    <text evidence="2">The sequence shown here is derived from an EMBL/GenBank/DDBJ whole genome shotgun (WGS) entry which is preliminary data.</text>
</comment>
<name>A0A9X2F750_9SPHI</name>
<keyword evidence="1" id="KW-1133">Transmembrane helix</keyword>
<keyword evidence="3" id="KW-1185">Reference proteome</keyword>
<evidence type="ECO:0000313" key="2">
    <source>
        <dbReference type="EMBL" id="MCO4291928.1"/>
    </source>
</evidence>
<sequence>MSKYLFLGLFFISSTILQCPAQTLEDARKDLNKLLEQRSSLFQEWKRNNEERNAFFGGQSKNDLKQVIATQQRIIEMDNRIMDAIDRLNIVKNSSVIEKKDSLSNQTFRFNSEQMRLQNIIKQRESRIAVLKEDIRYHEKTENTLKGAFVISLAALIGLGLWIWSKR</sequence>
<feature type="transmembrane region" description="Helical" evidence="1">
    <location>
        <begin position="145"/>
        <end position="164"/>
    </location>
</feature>
<dbReference type="AlphaFoldDB" id="A0A9X2F750"/>
<gene>
    <name evidence="2" type="ORF">NF867_03520</name>
</gene>
<accession>A0A9X2F750</accession>
<dbReference type="Proteomes" id="UP001155182">
    <property type="component" value="Unassembled WGS sequence"/>
</dbReference>
<keyword evidence="1" id="KW-0812">Transmembrane</keyword>
<dbReference type="EMBL" id="JAMWYS010000013">
    <property type="protein sequence ID" value="MCO4291928.1"/>
    <property type="molecule type" value="Genomic_DNA"/>
</dbReference>
<organism evidence="2 3">
    <name type="scientific">Solitalea agri</name>
    <dbReference type="NCBI Taxonomy" id="2953739"/>
    <lineage>
        <taxon>Bacteria</taxon>
        <taxon>Pseudomonadati</taxon>
        <taxon>Bacteroidota</taxon>
        <taxon>Sphingobacteriia</taxon>
        <taxon>Sphingobacteriales</taxon>
        <taxon>Sphingobacteriaceae</taxon>
        <taxon>Solitalea</taxon>
    </lineage>
</organism>
<keyword evidence="1" id="KW-0472">Membrane</keyword>
<evidence type="ECO:0000256" key="1">
    <source>
        <dbReference type="SAM" id="Phobius"/>
    </source>
</evidence>
<protein>
    <submittedName>
        <fullName evidence="2">Uncharacterized protein</fullName>
    </submittedName>
</protein>
<dbReference type="RefSeq" id="WP_252586163.1">
    <property type="nucleotide sequence ID" value="NZ_JAMWYS010000013.1"/>
</dbReference>